<gene>
    <name evidence="1" type="ORF">POCTA_138.1.T1300005</name>
</gene>
<dbReference type="OrthoDB" id="432162at2759"/>
<accession>A0A8S1XQQ9</accession>
<proteinExistence type="predicted"/>
<evidence type="ECO:0000313" key="1">
    <source>
        <dbReference type="EMBL" id="CAD8203420.1"/>
    </source>
</evidence>
<dbReference type="InterPro" id="IPR051288">
    <property type="entry name" value="Serum_paraoxonase/arylesterase"/>
</dbReference>
<name>A0A8S1XQQ9_PAROT</name>
<protein>
    <submittedName>
        <fullName evidence="1">Uncharacterized protein</fullName>
    </submittedName>
</protein>
<organism evidence="1 2">
    <name type="scientific">Paramecium octaurelia</name>
    <dbReference type="NCBI Taxonomy" id="43137"/>
    <lineage>
        <taxon>Eukaryota</taxon>
        <taxon>Sar</taxon>
        <taxon>Alveolata</taxon>
        <taxon>Ciliophora</taxon>
        <taxon>Intramacronucleata</taxon>
        <taxon>Oligohymenophorea</taxon>
        <taxon>Peniculida</taxon>
        <taxon>Parameciidae</taxon>
        <taxon>Paramecium</taxon>
    </lineage>
</organism>
<reference evidence="1" key="1">
    <citation type="submission" date="2021-01" db="EMBL/GenBank/DDBJ databases">
        <authorList>
            <consortium name="Genoscope - CEA"/>
            <person name="William W."/>
        </authorList>
    </citation>
    <scope>NUCLEOTIDE SEQUENCE</scope>
</reference>
<dbReference type="AlphaFoldDB" id="A0A8S1XQQ9"/>
<dbReference type="PANTHER" id="PTHR11799">
    <property type="entry name" value="PARAOXONASE"/>
    <property type="match status" value="1"/>
</dbReference>
<comment type="caution">
    <text evidence="1">The sequence shown here is derived from an EMBL/GenBank/DDBJ whole genome shotgun (WGS) entry which is preliminary data.</text>
</comment>
<dbReference type="Proteomes" id="UP000683925">
    <property type="component" value="Unassembled WGS sequence"/>
</dbReference>
<dbReference type="PANTHER" id="PTHR11799:SF12">
    <property type="entry name" value="PARAOXONASE-RELATED"/>
    <property type="match status" value="1"/>
</dbReference>
<evidence type="ECO:0000313" key="2">
    <source>
        <dbReference type="Proteomes" id="UP000683925"/>
    </source>
</evidence>
<dbReference type="EMBL" id="CAJJDP010000130">
    <property type="protein sequence ID" value="CAD8203420.1"/>
    <property type="molecule type" value="Genomic_DNA"/>
</dbReference>
<sequence length="288" mass="33415">MAGAIISYLIKVCIGFFNAFKSVSLVNTYSFCQHLSKKFFGTDDMQKFNSKIIIVGSGDYPIPQKTCSREIRIICNSGFIRISTKSCEQGFKNFPNDISLNVHEVYIYGINHAYQNGVERVEVFKILDEHLNLEYRSSIIMDDKYNGKLNDLILIEDNRYLITKYMLYTDPNELRHQITALHLLKLQQRTSYIVDCKFEKEGTIIKPNCKELLDAPLTGVVLNGITWERKNRVWAGDKTAKQLYEYEITPQGLVFKKFIDIENSNSSQTNRFILLKIQNYQNGYLEHQ</sequence>
<keyword evidence="2" id="KW-1185">Reference proteome</keyword>